<feature type="chain" id="PRO_5046047258" description="UrcA family protein" evidence="1">
    <location>
        <begin position="25"/>
        <end position="102"/>
    </location>
</feature>
<feature type="signal peptide" evidence="1">
    <location>
        <begin position="1"/>
        <end position="24"/>
    </location>
</feature>
<evidence type="ECO:0000313" key="3">
    <source>
        <dbReference type="Proteomes" id="UP001597176"/>
    </source>
</evidence>
<keyword evidence="3" id="KW-1185">Reference proteome</keyword>
<accession>A0ABW3WU56</accession>
<dbReference type="EMBL" id="JBHTND010000002">
    <property type="protein sequence ID" value="MFD1300513.1"/>
    <property type="molecule type" value="Genomic_DNA"/>
</dbReference>
<name>A0ABW3WU56_9HYPH</name>
<evidence type="ECO:0000313" key="2">
    <source>
        <dbReference type="EMBL" id="MFD1300513.1"/>
    </source>
</evidence>
<organism evidence="2 3">
    <name type="scientific">Methylobacterium marchantiae</name>
    <dbReference type="NCBI Taxonomy" id="600331"/>
    <lineage>
        <taxon>Bacteria</taxon>
        <taxon>Pseudomonadati</taxon>
        <taxon>Pseudomonadota</taxon>
        <taxon>Alphaproteobacteria</taxon>
        <taxon>Hyphomicrobiales</taxon>
        <taxon>Methylobacteriaceae</taxon>
        <taxon>Methylobacterium</taxon>
    </lineage>
</organism>
<dbReference type="Proteomes" id="UP001597176">
    <property type="component" value="Unassembled WGS sequence"/>
</dbReference>
<dbReference type="RefSeq" id="WP_238205103.1">
    <property type="nucleotide sequence ID" value="NZ_JBHTND010000002.1"/>
</dbReference>
<sequence length="102" mass="11144">MIDRRAALAVFATMAVLASAPVQALSMNDPLTEWSRGTAMDRMQIASRLGKSFISINEGFTAGYFLKCIDDVAVYGNAKAARIEDAMRECVAARMPRRPDAE</sequence>
<comment type="caution">
    <text evidence="2">The sequence shown here is derived from an EMBL/GenBank/DDBJ whole genome shotgun (WGS) entry which is preliminary data.</text>
</comment>
<reference evidence="3" key="1">
    <citation type="journal article" date="2019" name="Int. J. Syst. Evol. Microbiol.">
        <title>The Global Catalogue of Microorganisms (GCM) 10K type strain sequencing project: providing services to taxonomists for standard genome sequencing and annotation.</title>
        <authorList>
            <consortium name="The Broad Institute Genomics Platform"/>
            <consortium name="The Broad Institute Genome Sequencing Center for Infectious Disease"/>
            <person name="Wu L."/>
            <person name="Ma J."/>
        </authorList>
    </citation>
    <scope>NUCLEOTIDE SEQUENCE [LARGE SCALE GENOMIC DNA]</scope>
    <source>
        <strain evidence="3">CCUG 56108</strain>
    </source>
</reference>
<protein>
    <recommendedName>
        <fullName evidence="4">UrcA family protein</fullName>
    </recommendedName>
</protein>
<evidence type="ECO:0008006" key="4">
    <source>
        <dbReference type="Google" id="ProtNLM"/>
    </source>
</evidence>
<evidence type="ECO:0000256" key="1">
    <source>
        <dbReference type="SAM" id="SignalP"/>
    </source>
</evidence>
<keyword evidence="1" id="KW-0732">Signal</keyword>
<proteinExistence type="predicted"/>
<gene>
    <name evidence="2" type="ORF">ACFQ4G_02790</name>
</gene>